<feature type="region of interest" description="Disordered" evidence="1">
    <location>
        <begin position="200"/>
        <end position="249"/>
    </location>
</feature>
<gene>
    <name evidence="2" type="ordered locus">CNJ02310</name>
</gene>
<dbReference type="SUPFAM" id="SSF47459">
    <property type="entry name" value="HLH, helix-loop-helix DNA-binding domain"/>
    <property type="match status" value="1"/>
</dbReference>
<feature type="compositionally biased region" description="Acidic residues" evidence="1">
    <location>
        <begin position="1011"/>
        <end position="1020"/>
    </location>
</feature>
<feature type="region of interest" description="Disordered" evidence="1">
    <location>
        <begin position="261"/>
        <end position="331"/>
    </location>
</feature>
<dbReference type="STRING" id="214684.Q5KAB4"/>
<dbReference type="GO" id="GO:0045944">
    <property type="term" value="P:positive regulation of transcription by RNA polymerase II"/>
    <property type="evidence" value="ECO:0000318"/>
    <property type="project" value="GO_Central"/>
</dbReference>
<dbReference type="KEGG" id="cne:CNJ02310"/>
<dbReference type="AlphaFoldDB" id="Q5KAB4"/>
<feature type="compositionally biased region" description="Low complexity" evidence="1">
    <location>
        <begin position="80"/>
        <end position="94"/>
    </location>
</feature>
<protein>
    <submittedName>
        <fullName evidence="2">Uncharacterized protein</fullName>
    </submittedName>
</protein>
<feature type="region of interest" description="Disordered" evidence="1">
    <location>
        <begin position="1001"/>
        <end position="1020"/>
    </location>
</feature>
<dbReference type="GO" id="GO:0005634">
    <property type="term" value="C:nucleus"/>
    <property type="evidence" value="ECO:0000318"/>
    <property type="project" value="GO_Central"/>
</dbReference>
<dbReference type="OMA" id="WGIFTGP"/>
<proteinExistence type="predicted"/>
<dbReference type="Proteomes" id="UP000002149">
    <property type="component" value="Chromosome 10"/>
</dbReference>
<feature type="region of interest" description="Disordered" evidence="1">
    <location>
        <begin position="453"/>
        <end position="497"/>
    </location>
</feature>
<feature type="compositionally biased region" description="Acidic residues" evidence="1">
    <location>
        <begin position="458"/>
        <end position="472"/>
    </location>
</feature>
<dbReference type="GeneID" id="3254351"/>
<reference evidence="2 3" key="1">
    <citation type="journal article" date="2005" name="Science">
        <title>The genome of the basidiomycetous yeast and human pathogen Cryptococcus neoformans.</title>
        <authorList>
            <person name="Loftus B.J."/>
            <person name="Fung E."/>
            <person name="Roncaglia P."/>
            <person name="Rowley D."/>
            <person name="Amedeo P."/>
            <person name="Bruno D."/>
            <person name="Vamathevan J."/>
            <person name="Miranda M."/>
            <person name="Anderson I.J."/>
            <person name="Fraser J.A."/>
            <person name="Allen J.E."/>
            <person name="Bosdet I.E."/>
            <person name="Brent M.R."/>
            <person name="Chiu R."/>
            <person name="Doering T.L."/>
            <person name="Donlin M.J."/>
            <person name="D'Souza C.A."/>
            <person name="Fox D.S."/>
            <person name="Grinberg V."/>
            <person name="Fu J."/>
            <person name="Fukushima M."/>
            <person name="Haas B.J."/>
            <person name="Huang J.C."/>
            <person name="Janbon G."/>
            <person name="Jones S.J."/>
            <person name="Koo H.L."/>
            <person name="Krzywinski M.I."/>
            <person name="Kwon-Chung J.K."/>
            <person name="Lengeler K.B."/>
            <person name="Maiti R."/>
            <person name="Marra M.A."/>
            <person name="Marra R.E."/>
            <person name="Mathewson C.A."/>
            <person name="Mitchell T.G."/>
            <person name="Pertea M."/>
            <person name="Riggs F.R."/>
            <person name="Salzberg S.L."/>
            <person name="Schein J.E."/>
            <person name="Shvartsbeyn A."/>
            <person name="Shin H."/>
            <person name="Shumway M."/>
            <person name="Specht C.A."/>
            <person name="Suh B.B."/>
            <person name="Tenney A."/>
            <person name="Utterback T.R."/>
            <person name="Wickes B.L."/>
            <person name="Wortman J.R."/>
            <person name="Wye N.H."/>
            <person name="Kronstad J.W."/>
            <person name="Lodge J.K."/>
            <person name="Heitman J."/>
            <person name="Davis R.W."/>
            <person name="Fraser C.M."/>
            <person name="Hyman R.W."/>
        </authorList>
    </citation>
    <scope>NUCLEOTIDE SEQUENCE [LARGE SCALE GENOMIC DNA]</scope>
    <source>
        <strain evidence="3">JEC21 / ATCC MYA-565</strain>
    </source>
</reference>
<dbReference type="CDD" id="cd11395">
    <property type="entry name" value="bHLHzip_SREBP_like"/>
    <property type="match status" value="1"/>
</dbReference>
<evidence type="ECO:0000313" key="3">
    <source>
        <dbReference type="Proteomes" id="UP000002149"/>
    </source>
</evidence>
<dbReference type="GO" id="GO:0001216">
    <property type="term" value="F:DNA-binding transcription activator activity"/>
    <property type="evidence" value="ECO:0000318"/>
    <property type="project" value="GO_Central"/>
</dbReference>
<feature type="compositionally biased region" description="Polar residues" evidence="1">
    <location>
        <begin position="40"/>
        <end position="79"/>
    </location>
</feature>
<feature type="compositionally biased region" description="Low complexity" evidence="1">
    <location>
        <begin position="227"/>
        <end position="249"/>
    </location>
</feature>
<dbReference type="VEuPathDB" id="FungiDB:CNJ02310"/>
<sequence length="1020" mass="110666">MPTSLYNTQFDQEEQDLIFAPSDVSPTDALFPPELTALFSDNQFPLDNPSNNFGGNHQHRGSLSSNEDSLPFLSPTNPQSMSSTSPRLSLSPSTGEPSFHLTSHYSYDQSSHSPHSHSSASPLSSSGTDDVFLARSFEGVSGGELDMFLLSEPINDYPVNSDGFGGQKPGQSLFLPGRTEGFNGMGDEWIQDLFKDPLQENGLDNINQQPQPQPDGLDFDPILAGLQQRPQQQPLQQQKQQFGQTIQPQMVKQEPLIKQDSWSNGQNLSNSQHGFTFTHPPFAPRNQAQDIKPASIPRTASVRRPTASKSETITAAAPAPTIGKHNKTERRYRQKVQAAQADLRDAIPALRLLYGTSTPEQLATTDIRAPDGTVDGLGEVTRPNASAKATILIGARVYIELLQKRSAKLQRMVNELEKFRGAVEGEAGLAAWKEDFGRREAEIDRVEAEQLAAKLKEEEDESEGEDDDDDEEPSKKRKRTAAPKAKPKTAAKTKITPQSTAAAGARVFAAFAMSFSFVPSASTVFRSNPQPQALATDKVLGYATNQQILASVPLIIAEHTSRLLARSLPSALVPLPTTLLEWTWRLVVAVVLAVVMRPIISKLTTKSDEKARPGTVKGVLKDVVGIVSRKKAQKTEWERFAAGVVGRANNVSTLAKWHTILHLNVTASSPYSLALLALLQPECSLLRSPQQLWLTAQSRVDGTTPPALVTVLGLPLHEALLCLSSLPPTSAPLSALAEQITLIHVHDLYTRLFIHLVEASTASPLSTTSLKSLLSALESHNLGANLKASAFDKEIKSVMQGTQKGSVVHALGLVLIGLWGIFTGPSSSAQASLAGALAADQVSGATHGLNSVSALLELLYPGCAPVSQAPAFVNPLSPNAQKVDALALSIIEYLSLLLTASRSTEATNMDREGRKEESLGVQRKVVKLRGVLNKTGWVGVESQLDADDFEEVYDQPEEFTLGDEADKRDFRPHQLESERIHYERAKERLVDILARIGRRAAGRANGRDEDSGLEGDLDEL</sequence>
<dbReference type="RefSeq" id="XP_567526.1">
    <property type="nucleotide sequence ID" value="XM_567526.2"/>
</dbReference>
<dbReference type="eggNOG" id="ENOG502S9M1">
    <property type="taxonomic scope" value="Eukaryota"/>
</dbReference>
<feature type="region of interest" description="Disordered" evidence="1">
    <location>
        <begin position="40"/>
        <end position="127"/>
    </location>
</feature>
<dbReference type="HOGENOM" id="CLU_329550_0_0_1"/>
<accession>Q5KAB4</accession>
<dbReference type="Gene3D" id="4.10.280.10">
    <property type="entry name" value="Helix-loop-helix DNA-binding domain"/>
    <property type="match status" value="1"/>
</dbReference>
<dbReference type="InterPro" id="IPR052099">
    <property type="entry name" value="Regulatory_TF_Diverse"/>
</dbReference>
<keyword evidence="3" id="KW-1185">Reference proteome</keyword>
<feature type="compositionally biased region" description="Low complexity" evidence="1">
    <location>
        <begin position="103"/>
        <end position="126"/>
    </location>
</feature>
<dbReference type="GO" id="GO:0000785">
    <property type="term" value="C:chromatin"/>
    <property type="evidence" value="ECO:0000318"/>
    <property type="project" value="GO_Central"/>
</dbReference>
<dbReference type="PANTHER" id="PTHR47336:SF2">
    <property type="entry name" value="TRANSCRIPTION FACTOR HMS1-RELATED"/>
    <property type="match status" value="1"/>
</dbReference>
<feature type="compositionally biased region" description="Polar residues" evidence="1">
    <location>
        <begin position="261"/>
        <end position="275"/>
    </location>
</feature>
<dbReference type="GO" id="GO:0000978">
    <property type="term" value="F:RNA polymerase II cis-regulatory region sequence-specific DNA binding"/>
    <property type="evidence" value="ECO:0000318"/>
    <property type="project" value="GO_Central"/>
</dbReference>
<organism evidence="2 3">
    <name type="scientific">Cryptococcus deneoformans (strain JEC21 / ATCC MYA-565)</name>
    <name type="common">Cryptococcus neoformans var. neoformans serotype D</name>
    <dbReference type="NCBI Taxonomy" id="214684"/>
    <lineage>
        <taxon>Eukaryota</taxon>
        <taxon>Fungi</taxon>
        <taxon>Dikarya</taxon>
        <taxon>Basidiomycota</taxon>
        <taxon>Agaricomycotina</taxon>
        <taxon>Tremellomycetes</taxon>
        <taxon>Tremellales</taxon>
        <taxon>Cryptococcaceae</taxon>
        <taxon>Cryptococcus</taxon>
        <taxon>Cryptococcus neoformans species complex</taxon>
    </lineage>
</organism>
<dbReference type="GO" id="GO:0046983">
    <property type="term" value="F:protein dimerization activity"/>
    <property type="evidence" value="ECO:0007669"/>
    <property type="project" value="InterPro"/>
</dbReference>
<dbReference type="EMBL" id="AE017350">
    <property type="protein sequence ID" value="AAW46009.1"/>
    <property type="molecule type" value="Genomic_DNA"/>
</dbReference>
<feature type="compositionally biased region" description="Low complexity" evidence="1">
    <location>
        <begin position="312"/>
        <end position="322"/>
    </location>
</feature>
<evidence type="ECO:0000313" key="2">
    <source>
        <dbReference type="EMBL" id="AAW46009.1"/>
    </source>
</evidence>
<dbReference type="InterPro" id="IPR036638">
    <property type="entry name" value="HLH_DNA-bd_sf"/>
</dbReference>
<dbReference type="OrthoDB" id="2133190at2759"/>
<name>Q5KAB4_CRYD1</name>
<dbReference type="PANTHER" id="PTHR47336">
    <property type="entry name" value="TRANSCRIPTION FACTOR HMS1-RELATED"/>
    <property type="match status" value="1"/>
</dbReference>
<feature type="compositionally biased region" description="Basic residues" evidence="1">
    <location>
        <begin position="475"/>
        <end position="491"/>
    </location>
</feature>
<evidence type="ECO:0000256" key="1">
    <source>
        <dbReference type="SAM" id="MobiDB-lite"/>
    </source>
</evidence>
<dbReference type="PaxDb" id="214684-Q5KAB4"/>
<accession>Q55L67</accession>
<dbReference type="InParanoid" id="Q5KAB4"/>